<gene>
    <name evidence="4" type="ORF">GCM10022277_41680</name>
</gene>
<dbReference type="SMART" id="SM00448">
    <property type="entry name" value="REC"/>
    <property type="match status" value="1"/>
</dbReference>
<dbReference type="InterPro" id="IPR037522">
    <property type="entry name" value="HD_GYP_dom"/>
</dbReference>
<dbReference type="SUPFAM" id="SSF52172">
    <property type="entry name" value="CheY-like"/>
    <property type="match status" value="1"/>
</dbReference>
<dbReference type="Pfam" id="PF13487">
    <property type="entry name" value="HD_5"/>
    <property type="match status" value="1"/>
</dbReference>
<evidence type="ECO:0000313" key="4">
    <source>
        <dbReference type="EMBL" id="GAA3941388.1"/>
    </source>
</evidence>
<dbReference type="InterPro" id="IPR003607">
    <property type="entry name" value="HD/PDEase_dom"/>
</dbReference>
<dbReference type="PANTHER" id="PTHR45228:SF9">
    <property type="entry name" value="3'3'-CGAMP-SPECIFIC PHOSPHODIESTERASE 2"/>
    <property type="match status" value="1"/>
</dbReference>
<dbReference type="PROSITE" id="PS50110">
    <property type="entry name" value="RESPONSE_REGULATORY"/>
    <property type="match status" value="1"/>
</dbReference>
<protein>
    <submittedName>
        <fullName evidence="4">DUF3369 domain-containing protein</fullName>
    </submittedName>
</protein>
<proteinExistence type="predicted"/>
<feature type="modified residue" description="4-aspartylphosphate" evidence="1">
    <location>
        <position position="86"/>
    </location>
</feature>
<dbReference type="Gene3D" id="1.10.3210.10">
    <property type="entry name" value="Hypothetical protein af1432"/>
    <property type="match status" value="1"/>
</dbReference>
<accession>A0ABP7NCA8</accession>
<reference evidence="5" key="1">
    <citation type="journal article" date="2019" name="Int. J. Syst. Evol. Microbiol.">
        <title>The Global Catalogue of Microorganisms (GCM) 10K type strain sequencing project: providing services to taxonomists for standard genome sequencing and annotation.</title>
        <authorList>
            <consortium name="The Broad Institute Genomics Platform"/>
            <consortium name="The Broad Institute Genome Sequencing Center for Infectious Disease"/>
            <person name="Wu L."/>
            <person name="Ma J."/>
        </authorList>
    </citation>
    <scope>NUCLEOTIDE SEQUENCE [LARGE SCALE GENOMIC DNA]</scope>
    <source>
        <strain evidence="5">JCM 17551</strain>
    </source>
</reference>
<comment type="caution">
    <text evidence="4">The sequence shown here is derived from an EMBL/GenBank/DDBJ whole genome shotgun (WGS) entry which is preliminary data.</text>
</comment>
<dbReference type="Pfam" id="PF11849">
    <property type="entry name" value="DUF3369"/>
    <property type="match status" value="1"/>
</dbReference>
<evidence type="ECO:0000259" key="2">
    <source>
        <dbReference type="PROSITE" id="PS50110"/>
    </source>
</evidence>
<feature type="domain" description="Response regulatory" evidence="2">
    <location>
        <begin position="32"/>
        <end position="155"/>
    </location>
</feature>
<keyword evidence="5" id="KW-1185">Reference proteome</keyword>
<keyword evidence="1" id="KW-0597">Phosphoprotein</keyword>
<evidence type="ECO:0000256" key="1">
    <source>
        <dbReference type="PROSITE-ProRule" id="PRU00169"/>
    </source>
</evidence>
<dbReference type="EMBL" id="BAABBN010000015">
    <property type="protein sequence ID" value="GAA3941388.1"/>
    <property type="molecule type" value="Genomic_DNA"/>
</dbReference>
<sequence length="522" mass="58983">MGDKLLFDNQKTNTALKDDHSVPVPNSQGYWHILIVDDEPQIHQVTQMVLKGFEFDHKGLQFTNAYSAQEAKTILEEKEFALALVDVVMETEHAGLELAQYIRNDLNNKTTRVVLRTGQPGQAPEERVIRELDINDYKDKTELTITKLKTLFYSTLRSYKDIKTLDNHRKGLEKVIRASNEIMEFNRLEEFASAMLMQVTNILGLDENAIYLNTISAFAASHRQNQYQILAATGDQLGYLTETSNSQIPSNIMTLFKETMLQKRSLHRDNHFVGYFATRSGSENLLYVSNVHYLTELDHKLLEIFSNSVAIAYENLILRDEIEDTQRELVYLLGEAVEKRSKETGGHVKRVAQISQILASKAGLGSAYSELIKHASPLHDIGKIAIPDAILNKPGKHDPAEWEVMKSHAQIGHDILAKSDKRILKLGATIALQHHEKWDGTGYPQGLSGEDIDISGRIVALADVYDALGSKRCYKEPWPEDKILELIESESGKHFDPGLVQLLLDNIAHIAVLRMKFPDEDE</sequence>
<dbReference type="PROSITE" id="PS51832">
    <property type="entry name" value="HD_GYP"/>
    <property type="match status" value="1"/>
</dbReference>
<dbReference type="PANTHER" id="PTHR45228">
    <property type="entry name" value="CYCLIC DI-GMP PHOSPHODIESTERASE TM_0186-RELATED"/>
    <property type="match status" value="1"/>
</dbReference>
<dbReference type="SMART" id="SM00471">
    <property type="entry name" value="HDc"/>
    <property type="match status" value="1"/>
</dbReference>
<dbReference type="InterPro" id="IPR011006">
    <property type="entry name" value="CheY-like_superfamily"/>
</dbReference>
<dbReference type="Gene3D" id="3.40.50.2300">
    <property type="match status" value="1"/>
</dbReference>
<dbReference type="InterPro" id="IPR021800">
    <property type="entry name" value="DUF3369"/>
</dbReference>
<dbReference type="InterPro" id="IPR001789">
    <property type="entry name" value="Sig_transdc_resp-reg_receiver"/>
</dbReference>
<organism evidence="4 5">
    <name type="scientific">Litoribacillus peritrichatus</name>
    <dbReference type="NCBI Taxonomy" id="718191"/>
    <lineage>
        <taxon>Bacteria</taxon>
        <taxon>Pseudomonadati</taxon>
        <taxon>Pseudomonadota</taxon>
        <taxon>Gammaproteobacteria</taxon>
        <taxon>Oceanospirillales</taxon>
        <taxon>Oceanospirillaceae</taxon>
        <taxon>Litoribacillus</taxon>
    </lineage>
</organism>
<dbReference type="Proteomes" id="UP001501565">
    <property type="component" value="Unassembled WGS sequence"/>
</dbReference>
<dbReference type="RefSeq" id="WP_344800590.1">
    <property type="nucleotide sequence ID" value="NZ_BAABBN010000015.1"/>
</dbReference>
<name>A0ABP7NCA8_9GAMM</name>
<dbReference type="SUPFAM" id="SSF109604">
    <property type="entry name" value="HD-domain/PDEase-like"/>
    <property type="match status" value="1"/>
</dbReference>
<dbReference type="CDD" id="cd00077">
    <property type="entry name" value="HDc"/>
    <property type="match status" value="1"/>
</dbReference>
<evidence type="ECO:0000313" key="5">
    <source>
        <dbReference type="Proteomes" id="UP001501565"/>
    </source>
</evidence>
<feature type="domain" description="HD-GYP" evidence="3">
    <location>
        <begin position="322"/>
        <end position="519"/>
    </location>
</feature>
<evidence type="ECO:0000259" key="3">
    <source>
        <dbReference type="PROSITE" id="PS51832"/>
    </source>
</evidence>
<dbReference type="InterPro" id="IPR052020">
    <property type="entry name" value="Cyclic_di-GMP/3'3'-cGAMP_PDE"/>
</dbReference>
<dbReference type="Pfam" id="PF00072">
    <property type="entry name" value="Response_reg"/>
    <property type="match status" value="1"/>
</dbReference>